<accession>V8CAK6</accession>
<evidence type="ECO:0000313" key="5">
    <source>
        <dbReference type="Proteomes" id="UP000018731"/>
    </source>
</evidence>
<dbReference type="NCBIfam" id="TIGR00539">
    <property type="entry name" value="hemN_rel"/>
    <property type="match status" value="1"/>
</dbReference>
<comment type="caution">
    <text evidence="4">The sequence shown here is derived from an EMBL/GenBank/DDBJ whole genome shotgun (WGS) entry which is preliminary data.</text>
</comment>
<evidence type="ECO:0000259" key="3">
    <source>
        <dbReference type="SMART" id="SM00729"/>
    </source>
</evidence>
<dbReference type="InterPro" id="IPR034505">
    <property type="entry name" value="Coproporphyrinogen-III_oxidase"/>
</dbReference>
<dbReference type="GO" id="GO:0005737">
    <property type="term" value="C:cytoplasm"/>
    <property type="evidence" value="ECO:0007669"/>
    <property type="project" value="UniProtKB-SubCell"/>
</dbReference>
<dbReference type="SFLD" id="SFLDG01065">
    <property type="entry name" value="anaerobic_coproporphyrinogen-I"/>
    <property type="match status" value="1"/>
</dbReference>
<dbReference type="GO" id="GO:0004109">
    <property type="term" value="F:coproporphyrinogen oxidase activity"/>
    <property type="evidence" value="ECO:0007669"/>
    <property type="project" value="InterPro"/>
</dbReference>
<dbReference type="Pfam" id="PF04055">
    <property type="entry name" value="Radical_SAM"/>
    <property type="match status" value="1"/>
</dbReference>
<dbReference type="EMBL" id="AZJI01000004">
    <property type="protein sequence ID" value="ETD24127.1"/>
    <property type="molecule type" value="Genomic_DNA"/>
</dbReference>
<comment type="function">
    <text evidence="2">Probably acts as a heme chaperone, transferring heme to an unknown acceptor. Binds one molecule of heme per monomer, possibly covalently. Binds 1 [4Fe-4S] cluster. The cluster is coordinated with 3 cysteines and an exchangeable S-adenosyl-L-methionine.</text>
</comment>
<feature type="domain" description="Elp3/MiaA/NifB-like radical SAM core" evidence="3">
    <location>
        <begin position="1"/>
        <end position="245"/>
    </location>
</feature>
<keyword evidence="2" id="KW-0004">4Fe-4S</keyword>
<dbReference type="GO" id="GO:0006779">
    <property type="term" value="P:porphyrin-containing compound biosynthetic process"/>
    <property type="evidence" value="ECO:0007669"/>
    <property type="project" value="InterPro"/>
</dbReference>
<keyword evidence="2" id="KW-0411">Iron-sulfur</keyword>
<reference evidence="4 5" key="1">
    <citation type="journal article" date="2014" name="Genome Announc.">
        <title>Draft genome sequences of six enterohepatic helicobacter species isolated from humans and one from rhesus macaques.</title>
        <authorList>
            <person name="Shen Z."/>
            <person name="Sheh A."/>
            <person name="Young S.K."/>
            <person name="Abouelliel A."/>
            <person name="Ward D.V."/>
            <person name="Earl A.M."/>
            <person name="Fox J.G."/>
        </authorList>
    </citation>
    <scope>NUCLEOTIDE SEQUENCE [LARGE SCALE GENOMIC DNA]</scope>
    <source>
        <strain evidence="4 5">MIT 99-5501</strain>
    </source>
</reference>
<dbReference type="InterPro" id="IPR007197">
    <property type="entry name" value="rSAM"/>
</dbReference>
<dbReference type="AlphaFoldDB" id="V8CAK6"/>
<dbReference type="SFLD" id="SFLDS00029">
    <property type="entry name" value="Radical_SAM"/>
    <property type="match status" value="1"/>
</dbReference>
<dbReference type="SMART" id="SM00729">
    <property type="entry name" value="Elp3"/>
    <property type="match status" value="1"/>
</dbReference>
<name>V8CAK6_9HELI</name>
<dbReference type="eggNOG" id="COG0635">
    <property type="taxonomic scope" value="Bacteria"/>
</dbReference>
<dbReference type="InterPro" id="IPR006638">
    <property type="entry name" value="Elp3/MiaA/NifB-like_rSAM"/>
</dbReference>
<keyword evidence="2" id="KW-0963">Cytoplasm</keyword>
<dbReference type="GO" id="GO:0051539">
    <property type="term" value="F:4 iron, 4 sulfur cluster binding"/>
    <property type="evidence" value="ECO:0007669"/>
    <property type="project" value="UniProtKB-UniRule"/>
</dbReference>
<proteinExistence type="inferred from homology"/>
<dbReference type="RefSeq" id="WP_023927598.1">
    <property type="nucleotide sequence ID" value="NZ_KI669454.1"/>
</dbReference>
<dbReference type="InterPro" id="IPR058240">
    <property type="entry name" value="rSAM_sf"/>
</dbReference>
<keyword evidence="2" id="KW-0349">Heme</keyword>
<dbReference type="InterPro" id="IPR004559">
    <property type="entry name" value="HemW-like"/>
</dbReference>
<keyword evidence="2" id="KW-0479">Metal-binding</keyword>
<gene>
    <name evidence="4" type="ORF">HMPREF2086_00875</name>
</gene>
<dbReference type="STRING" id="1357400.HMPREF2086_00875"/>
<protein>
    <recommendedName>
        <fullName evidence="2">Heme chaperone HemW</fullName>
    </recommendedName>
</protein>
<dbReference type="SUPFAM" id="SSF102114">
    <property type="entry name" value="Radical SAM enzymes"/>
    <property type="match status" value="2"/>
</dbReference>
<dbReference type="HOGENOM" id="CLU_027579_2_2_7"/>
<dbReference type="SFLD" id="SFLDF00562">
    <property type="entry name" value="HemN-like__clustered_with_heat"/>
    <property type="match status" value="1"/>
</dbReference>
<dbReference type="PATRIC" id="fig|1357400.3.peg.1212"/>
<evidence type="ECO:0000256" key="2">
    <source>
        <dbReference type="RuleBase" id="RU364116"/>
    </source>
</evidence>
<keyword evidence="5" id="KW-1185">Reference proteome</keyword>
<sequence>MVLYIHIPFCESKCGYCAFSSVVAGQDFASQKKRYIDALICDISHSLQKYRARGGFAKNSSNDKNAKKLKNLTNTQNTQKLTLDSIYIGGGTPNTLDECDYERIFGAIFDNATITKDAQITIEANPNCLSKNWCEALRSFGVNRISMGVQSFESDKLRFLSRSHTQKDIAKALELASGFKYSSIDLIYGTPLDSSTVLKREVAKAVSLPISHISAYCLMYEQGAKNANKYAKLESKMSGEVRSFDDSRDLDFSSTEIASSDMSKIVCEELEKSGFSQYEVSSFCKDSHSKSLHNLSYWRGEEYLACGVSAVGRVGQCRYSGAKELDRYIAYPLQKECEDLSVEDLAFERVFLGFRSEVGVALGEQILRDLSSHFSTCSAKVLKSAAKSSKNFYKDFITKNCTKSLSDLERNITNALNHLINPARVAILLREKKCTLRGNTLHSKDFFLADEIALYITSH</sequence>
<dbReference type="PANTHER" id="PTHR13932">
    <property type="entry name" value="COPROPORPHYRINIGEN III OXIDASE"/>
    <property type="match status" value="1"/>
</dbReference>
<keyword evidence="2" id="KW-0949">S-adenosyl-L-methionine</keyword>
<keyword evidence="2" id="KW-0408">Iron</keyword>
<dbReference type="GO" id="GO:0046872">
    <property type="term" value="F:metal ion binding"/>
    <property type="evidence" value="ECO:0007669"/>
    <property type="project" value="UniProtKB-UniRule"/>
</dbReference>
<comment type="similarity">
    <text evidence="1">Belongs to the anaerobic coproporphyrinogen-III oxidase family. HemW subfamily.</text>
</comment>
<evidence type="ECO:0000313" key="4">
    <source>
        <dbReference type="EMBL" id="ETD24127.1"/>
    </source>
</evidence>
<dbReference type="Proteomes" id="UP000018731">
    <property type="component" value="Unassembled WGS sequence"/>
</dbReference>
<dbReference type="OrthoDB" id="9808022at2"/>
<comment type="subcellular location">
    <subcellularLocation>
        <location evidence="2">Cytoplasm</location>
    </subcellularLocation>
</comment>
<organism evidence="4 5">
    <name type="scientific">Helicobacter macacae MIT 99-5501</name>
    <dbReference type="NCBI Taxonomy" id="1357400"/>
    <lineage>
        <taxon>Bacteria</taxon>
        <taxon>Pseudomonadati</taxon>
        <taxon>Campylobacterota</taxon>
        <taxon>Epsilonproteobacteria</taxon>
        <taxon>Campylobacterales</taxon>
        <taxon>Helicobacteraceae</taxon>
        <taxon>Helicobacter</taxon>
    </lineage>
</organism>
<keyword evidence="2" id="KW-0143">Chaperone</keyword>
<dbReference type="PANTHER" id="PTHR13932:SF5">
    <property type="entry name" value="RADICAL S-ADENOSYL METHIONINE DOMAIN-CONTAINING PROTEIN 1, MITOCHONDRIAL"/>
    <property type="match status" value="1"/>
</dbReference>
<evidence type="ECO:0000256" key="1">
    <source>
        <dbReference type="ARBA" id="ARBA00006100"/>
    </source>
</evidence>